<evidence type="ECO:0000313" key="3">
    <source>
        <dbReference type="Proteomes" id="UP000292373"/>
    </source>
</evidence>
<feature type="transmembrane region" description="Helical" evidence="1">
    <location>
        <begin position="97"/>
        <end position="118"/>
    </location>
</feature>
<name>A0A4Q9KAT4_9ACTN</name>
<dbReference type="OrthoDB" id="3731444at2"/>
<dbReference type="AlphaFoldDB" id="A0A4Q9KAT4"/>
<dbReference type="EMBL" id="SDMQ01000019">
    <property type="protein sequence ID" value="TBT82662.1"/>
    <property type="molecule type" value="Genomic_DNA"/>
</dbReference>
<evidence type="ECO:0000256" key="1">
    <source>
        <dbReference type="SAM" id="Phobius"/>
    </source>
</evidence>
<dbReference type="RefSeq" id="WP_131169981.1">
    <property type="nucleotide sequence ID" value="NZ_SDMQ01000019.1"/>
</dbReference>
<organism evidence="2 3">
    <name type="scientific">Propioniciclava sinopodophylli</name>
    <dbReference type="NCBI Taxonomy" id="1837344"/>
    <lineage>
        <taxon>Bacteria</taxon>
        <taxon>Bacillati</taxon>
        <taxon>Actinomycetota</taxon>
        <taxon>Actinomycetes</taxon>
        <taxon>Propionibacteriales</taxon>
        <taxon>Propionibacteriaceae</taxon>
        <taxon>Propioniciclava</taxon>
    </lineage>
</organism>
<keyword evidence="1" id="KW-0472">Membrane</keyword>
<gene>
    <name evidence="2" type="ORF">ET989_13825</name>
</gene>
<feature type="transmembrane region" description="Helical" evidence="1">
    <location>
        <begin position="64"/>
        <end position="85"/>
    </location>
</feature>
<comment type="caution">
    <text evidence="2">The sequence shown here is derived from an EMBL/GenBank/DDBJ whole genome shotgun (WGS) entry which is preliminary data.</text>
</comment>
<evidence type="ECO:0000313" key="2">
    <source>
        <dbReference type="EMBL" id="TBT82662.1"/>
    </source>
</evidence>
<accession>A0A4Q9KAT4</accession>
<feature type="transmembrane region" description="Helical" evidence="1">
    <location>
        <begin position="156"/>
        <end position="180"/>
    </location>
</feature>
<keyword evidence="3" id="KW-1185">Reference proteome</keyword>
<dbReference type="Proteomes" id="UP000292373">
    <property type="component" value="Unassembled WGS sequence"/>
</dbReference>
<proteinExistence type="predicted"/>
<protein>
    <submittedName>
        <fullName evidence="2">Uncharacterized protein</fullName>
    </submittedName>
</protein>
<keyword evidence="1" id="KW-1133">Transmembrane helix</keyword>
<keyword evidence="1" id="KW-0812">Transmembrane</keyword>
<reference evidence="2 3" key="1">
    <citation type="submission" date="2019-01" db="EMBL/GenBank/DDBJ databases">
        <title>Lactibacter flavus gen. nov., sp. nov., a novel bacterium of the family Propionibacteriaceae isolated from raw milk and dairy products.</title>
        <authorList>
            <person name="Huptas C."/>
            <person name="Wenning M."/>
            <person name="Breitenwieser F."/>
            <person name="Doll E."/>
            <person name="Von Neubeck M."/>
            <person name="Busse H.-J."/>
            <person name="Scherer S."/>
        </authorList>
    </citation>
    <scope>NUCLEOTIDE SEQUENCE [LARGE SCALE GENOMIC DNA]</scope>
    <source>
        <strain evidence="2 3">KCTC 33808</strain>
    </source>
</reference>
<feature type="transmembrane region" description="Helical" evidence="1">
    <location>
        <begin position="20"/>
        <end position="44"/>
    </location>
</feature>
<sequence length="197" mass="21164">MSTATTPVRKPLGARVVDVVLALLAHVAVGASWVLVAASVMGSLDVARRMVMNSEFAWDTGRLPQPWMILVGLAAAFVSHVFFTWAMRRAGNGRRAWGARVVAWAGVFLGVALGAYLWTPALQVGAQVGPASGESTPWGILGWAAHHARLVVPALVGAWTALLVLVSRHSPLVVVSRWVWGWWRGRRSRRSSSLASA</sequence>